<feature type="chain" id="PRO_5009915176" description="HNH endonuclease" evidence="2">
    <location>
        <begin position="24"/>
        <end position="261"/>
    </location>
</feature>
<sequence>MTALIRTLTGAFFGLFACHATLAAVDCHDVDSQGAAPLRAVALPPLKVCTQRVAPGGFILPDPECTPGAINPTVTINVLQDPNYRTSCTRDGATSATQKNKTYSWYGLPHPANNTGANQFCELDHLISLELGGADTLENIWPQCGPDKVTLCERYFKQKDAVENYLAAQVKAGTMNLHDAQWGIANDWTQYLEAARGSPQVATVRPPFGSPFLTVANVVPSTQLVAGKIRVRRGQKHVVHRHTATTRHMKKRSRTRLPTRS</sequence>
<dbReference type="PROSITE" id="PS51257">
    <property type="entry name" value="PROKAR_LIPOPROTEIN"/>
    <property type="match status" value="1"/>
</dbReference>
<organism evidence="3 4">
    <name type="scientific">Bradyrhizobium erythrophlei</name>
    <dbReference type="NCBI Taxonomy" id="1437360"/>
    <lineage>
        <taxon>Bacteria</taxon>
        <taxon>Pseudomonadati</taxon>
        <taxon>Pseudomonadota</taxon>
        <taxon>Alphaproteobacteria</taxon>
        <taxon>Hyphomicrobiales</taxon>
        <taxon>Nitrobacteraceae</taxon>
        <taxon>Bradyrhizobium</taxon>
    </lineage>
</organism>
<reference evidence="3 4" key="1">
    <citation type="submission" date="2016-11" db="EMBL/GenBank/DDBJ databases">
        <authorList>
            <person name="Jaros S."/>
            <person name="Januszkiewicz K."/>
            <person name="Wedrychowicz H."/>
        </authorList>
    </citation>
    <scope>NUCLEOTIDE SEQUENCE [LARGE SCALE GENOMIC DNA]</scope>
    <source>
        <strain evidence="3 4">GAS138</strain>
    </source>
</reference>
<protein>
    <recommendedName>
        <fullName evidence="5">HNH endonuclease</fullName>
    </recommendedName>
</protein>
<dbReference type="AlphaFoldDB" id="A0A1M5Y4T4"/>
<dbReference type="RefSeq" id="WP_154072749.1">
    <property type="nucleotide sequence ID" value="NZ_LT670817.1"/>
</dbReference>
<dbReference type="EMBL" id="LT670817">
    <property type="protein sequence ID" value="SHI07071.1"/>
    <property type="molecule type" value="Genomic_DNA"/>
</dbReference>
<gene>
    <name evidence="3" type="ORF">SAMN05443248_7923</name>
</gene>
<dbReference type="Proteomes" id="UP000189796">
    <property type="component" value="Chromosome I"/>
</dbReference>
<evidence type="ECO:0008006" key="5">
    <source>
        <dbReference type="Google" id="ProtNLM"/>
    </source>
</evidence>
<dbReference type="OrthoDB" id="109506at2"/>
<evidence type="ECO:0000313" key="4">
    <source>
        <dbReference type="Proteomes" id="UP000189796"/>
    </source>
</evidence>
<keyword evidence="2" id="KW-0732">Signal</keyword>
<name>A0A1M5Y4T4_9BRAD</name>
<evidence type="ECO:0000256" key="2">
    <source>
        <dbReference type="SAM" id="SignalP"/>
    </source>
</evidence>
<feature type="region of interest" description="Disordered" evidence="1">
    <location>
        <begin position="241"/>
        <end position="261"/>
    </location>
</feature>
<accession>A0A1M5Y4T4</accession>
<evidence type="ECO:0000256" key="1">
    <source>
        <dbReference type="SAM" id="MobiDB-lite"/>
    </source>
</evidence>
<evidence type="ECO:0000313" key="3">
    <source>
        <dbReference type="EMBL" id="SHI07071.1"/>
    </source>
</evidence>
<proteinExistence type="predicted"/>
<feature type="signal peptide" evidence="2">
    <location>
        <begin position="1"/>
        <end position="23"/>
    </location>
</feature>